<dbReference type="AlphaFoldDB" id="A0ABD6F1B3"/>
<protein>
    <submittedName>
        <fullName evidence="1">Uncharacterized protein</fullName>
    </submittedName>
</protein>
<proteinExistence type="predicted"/>
<reference evidence="1 2" key="1">
    <citation type="submission" date="2024-08" db="EMBL/GenBank/DDBJ databases">
        <title>Gnathostoma spinigerum genome.</title>
        <authorList>
            <person name="Gonzalez-Bertolin B."/>
            <person name="Monzon S."/>
            <person name="Zaballos A."/>
            <person name="Jimenez P."/>
            <person name="Dekumyoy P."/>
            <person name="Varona S."/>
            <person name="Cuesta I."/>
            <person name="Sumanam S."/>
            <person name="Adisakwattana P."/>
            <person name="Gasser R.B."/>
            <person name="Hernandez-Gonzalez A."/>
            <person name="Young N.D."/>
            <person name="Perteguer M.J."/>
        </authorList>
    </citation>
    <scope>NUCLEOTIDE SEQUENCE [LARGE SCALE GENOMIC DNA]</scope>
    <source>
        <strain evidence="1">AL3</strain>
        <tissue evidence="1">Liver</tissue>
    </source>
</reference>
<evidence type="ECO:0000313" key="1">
    <source>
        <dbReference type="EMBL" id="MFH4982560.1"/>
    </source>
</evidence>
<dbReference type="Proteomes" id="UP001608902">
    <property type="component" value="Unassembled WGS sequence"/>
</dbReference>
<comment type="caution">
    <text evidence="1">The sequence shown here is derived from an EMBL/GenBank/DDBJ whole genome shotgun (WGS) entry which is preliminary data.</text>
</comment>
<name>A0ABD6F1B3_9BILA</name>
<keyword evidence="2" id="KW-1185">Reference proteome</keyword>
<sequence>MLLVRILIPSSNAIFSDICFSSKNKSCSHVCRLLYFAPQYLTDLSEVEYYFLGKSIGVNDRELLLTSLTSSDMDTLYGLSVIRRSVFWAVSERPWRWSAGRV</sequence>
<dbReference type="EMBL" id="JBGFUD010009584">
    <property type="protein sequence ID" value="MFH4982560.1"/>
    <property type="molecule type" value="Genomic_DNA"/>
</dbReference>
<accession>A0ABD6F1B3</accession>
<evidence type="ECO:0000313" key="2">
    <source>
        <dbReference type="Proteomes" id="UP001608902"/>
    </source>
</evidence>
<organism evidence="1 2">
    <name type="scientific">Gnathostoma spinigerum</name>
    <dbReference type="NCBI Taxonomy" id="75299"/>
    <lineage>
        <taxon>Eukaryota</taxon>
        <taxon>Metazoa</taxon>
        <taxon>Ecdysozoa</taxon>
        <taxon>Nematoda</taxon>
        <taxon>Chromadorea</taxon>
        <taxon>Rhabditida</taxon>
        <taxon>Spirurina</taxon>
        <taxon>Gnathostomatomorpha</taxon>
        <taxon>Gnathostomatoidea</taxon>
        <taxon>Gnathostomatidae</taxon>
        <taxon>Gnathostoma</taxon>
    </lineage>
</organism>
<gene>
    <name evidence="1" type="ORF">AB6A40_009269</name>
</gene>